<name>A0A212IZA4_9PROT</name>
<reference evidence="1" key="1">
    <citation type="submission" date="2016-04" db="EMBL/GenBank/DDBJ databases">
        <authorList>
            <person name="Evans L.H."/>
            <person name="Alamgir A."/>
            <person name="Owens N."/>
            <person name="Weber N.D."/>
            <person name="Virtaneva K."/>
            <person name="Barbian K."/>
            <person name="Babar A."/>
            <person name="Rosenke K."/>
        </authorList>
    </citation>
    <scope>NUCLEOTIDE SEQUENCE</scope>
    <source>
        <strain evidence="1">86</strain>
    </source>
</reference>
<gene>
    <name evidence="1" type="ORF">KL86APRO_10260</name>
</gene>
<dbReference type="AlphaFoldDB" id="A0A212IZA4"/>
<protein>
    <submittedName>
        <fullName evidence="1">Uncharacterized protein</fullName>
    </submittedName>
</protein>
<dbReference type="EMBL" id="FLUO01000001">
    <property type="protein sequence ID" value="SBV92511.1"/>
    <property type="molecule type" value="Genomic_DNA"/>
</dbReference>
<proteinExistence type="predicted"/>
<organism evidence="1">
    <name type="scientific">uncultured Alphaproteobacteria bacterium</name>
    <dbReference type="NCBI Taxonomy" id="91750"/>
    <lineage>
        <taxon>Bacteria</taxon>
        <taxon>Pseudomonadati</taxon>
        <taxon>Pseudomonadota</taxon>
        <taxon>Alphaproteobacteria</taxon>
        <taxon>environmental samples</taxon>
    </lineage>
</organism>
<evidence type="ECO:0000313" key="1">
    <source>
        <dbReference type="EMBL" id="SBV92511.1"/>
    </source>
</evidence>
<accession>A0A212IZA4</accession>
<sequence>MTTGHDILGTDAMNSTLLRLLMLGAGLFLGLQLMGCSTQDLSASPTGENGQQPAPVASFSQFSDIPVPAGASMDMEHSLLLGAGEEWTGRLAYDTSTNSARVFDLYKAEMPKFGWTELTVIRGDRSVMTYQRGQRIATVEIKARTVYGSFVTVTVSPNASTSSGGAGYGASSGVYGGGSSGAVSRQPLR</sequence>